<dbReference type="EMBL" id="PDUD01000020">
    <property type="protein sequence ID" value="PHN05822.1"/>
    <property type="molecule type" value="Genomic_DNA"/>
</dbReference>
<organism evidence="3 4">
    <name type="scientific">Flavilitoribacter nigricans (strain ATCC 23147 / DSM 23189 / NBRC 102662 / NCIMB 1420 / SS-2)</name>
    <name type="common">Lewinella nigricans</name>
    <dbReference type="NCBI Taxonomy" id="1122177"/>
    <lineage>
        <taxon>Bacteria</taxon>
        <taxon>Pseudomonadati</taxon>
        <taxon>Bacteroidota</taxon>
        <taxon>Saprospiria</taxon>
        <taxon>Saprospirales</taxon>
        <taxon>Lewinellaceae</taxon>
        <taxon>Flavilitoribacter</taxon>
    </lineage>
</organism>
<dbReference type="InterPro" id="IPR051225">
    <property type="entry name" value="NAD(P)_epim/dehydratase"/>
</dbReference>
<dbReference type="GO" id="GO:0008743">
    <property type="term" value="F:L-threonine 3-dehydrogenase activity"/>
    <property type="evidence" value="ECO:0007669"/>
    <property type="project" value="TreeGrafter"/>
</dbReference>
<dbReference type="RefSeq" id="WP_099150912.1">
    <property type="nucleotide sequence ID" value="NZ_PDUD01000020.1"/>
</dbReference>
<proteinExistence type="inferred from homology"/>
<dbReference type="SUPFAM" id="SSF51735">
    <property type="entry name" value="NAD(P)-binding Rossmann-fold domains"/>
    <property type="match status" value="1"/>
</dbReference>
<protein>
    <submittedName>
        <fullName evidence="3">NAD-dependent epimerase</fullName>
    </submittedName>
</protein>
<reference evidence="3 4" key="1">
    <citation type="submission" date="2017-10" db="EMBL/GenBank/DDBJ databases">
        <title>The draft genome sequence of Lewinella nigricans NBRC 102662.</title>
        <authorList>
            <person name="Wang K."/>
        </authorList>
    </citation>
    <scope>NUCLEOTIDE SEQUENCE [LARGE SCALE GENOMIC DNA]</scope>
    <source>
        <strain evidence="3 4">NBRC 102662</strain>
    </source>
</reference>
<dbReference type="Gene3D" id="3.40.50.720">
    <property type="entry name" value="NAD(P)-binding Rossmann-like Domain"/>
    <property type="match status" value="1"/>
</dbReference>
<evidence type="ECO:0000259" key="2">
    <source>
        <dbReference type="Pfam" id="PF01370"/>
    </source>
</evidence>
<gene>
    <name evidence="3" type="ORF">CRP01_15235</name>
</gene>
<dbReference type="GO" id="GO:0006567">
    <property type="term" value="P:L-threonine catabolic process"/>
    <property type="evidence" value="ECO:0007669"/>
    <property type="project" value="TreeGrafter"/>
</dbReference>
<dbReference type="OrthoDB" id="9779902at2"/>
<evidence type="ECO:0000313" key="3">
    <source>
        <dbReference type="EMBL" id="PHN05822.1"/>
    </source>
</evidence>
<dbReference type="PANTHER" id="PTHR42687">
    <property type="entry name" value="L-THREONINE 3-DEHYDROGENASE"/>
    <property type="match status" value="1"/>
</dbReference>
<name>A0A2D0NBC9_FLAN2</name>
<sequence length="318" mass="36472">MSQSTVLIVGANGQLGSVLTDALRAELGENRVIGSDIKMPKEEKGPFELLDIMDKEQLHRLVRKYQVTEVYQLAAILSAKGEENPKLAWDINMNGLFNVLEIARECNLKVFFPSSIAVFGSHTPRQQTPQETIIHPETIYGISKAAGENWCQYYHLKYGVDVRSLRYPGVIGYQSMPGGGTTDYAVEIYHSAVREEPFTCFLKPDTRLPMIYMPDAIRATLELMDAPEEQLSVRTSYNLASMSFSPSEIYEAIRKHFPAFNIEYQPDFRQKIAESWSETIDDTNARRDWGWQPEYDLESMTDDMIFHLRKQYQKNIYV</sequence>
<comment type="caution">
    <text evidence="3">The sequence shown here is derived from an EMBL/GenBank/DDBJ whole genome shotgun (WGS) entry which is preliminary data.</text>
</comment>
<accession>A0A2D0NBC9</accession>
<dbReference type="FunFam" id="3.40.50.720:FF:000077">
    <property type="entry name" value="L-threonine 3-dehydrogenase, mitochondrial"/>
    <property type="match status" value="1"/>
</dbReference>
<dbReference type="InterPro" id="IPR001509">
    <property type="entry name" value="Epimerase_deHydtase"/>
</dbReference>
<dbReference type="Proteomes" id="UP000223913">
    <property type="component" value="Unassembled WGS sequence"/>
</dbReference>
<comment type="similarity">
    <text evidence="1">Belongs to the NAD(P)-dependent epimerase/dehydratase family.</text>
</comment>
<keyword evidence="4" id="KW-1185">Reference proteome</keyword>
<dbReference type="Pfam" id="PF01370">
    <property type="entry name" value="Epimerase"/>
    <property type="match status" value="1"/>
</dbReference>
<evidence type="ECO:0000313" key="4">
    <source>
        <dbReference type="Proteomes" id="UP000223913"/>
    </source>
</evidence>
<evidence type="ECO:0000256" key="1">
    <source>
        <dbReference type="ARBA" id="ARBA00007637"/>
    </source>
</evidence>
<dbReference type="AlphaFoldDB" id="A0A2D0NBC9"/>
<dbReference type="InterPro" id="IPR036291">
    <property type="entry name" value="NAD(P)-bd_dom_sf"/>
</dbReference>
<dbReference type="PANTHER" id="PTHR42687:SF1">
    <property type="entry name" value="L-THREONINE 3-DEHYDROGENASE, MITOCHONDRIAL"/>
    <property type="match status" value="1"/>
</dbReference>
<feature type="domain" description="NAD-dependent epimerase/dehydratase" evidence="2">
    <location>
        <begin position="6"/>
        <end position="239"/>
    </location>
</feature>